<dbReference type="GeneID" id="24096347"/>
<dbReference type="AlphaFoldDB" id="J4I9M8"/>
<dbReference type="InParanoid" id="J4I9M8"/>
<dbReference type="EMBL" id="HE797032">
    <property type="protein sequence ID" value="CCM01436.1"/>
    <property type="molecule type" value="Genomic_DNA"/>
</dbReference>
<proteinExistence type="predicted"/>
<name>J4I9M8_9APHY</name>
<organism evidence="1 2">
    <name type="scientific">Fibroporia radiculosa</name>
    <dbReference type="NCBI Taxonomy" id="599839"/>
    <lineage>
        <taxon>Eukaryota</taxon>
        <taxon>Fungi</taxon>
        <taxon>Dikarya</taxon>
        <taxon>Basidiomycota</taxon>
        <taxon>Agaricomycotina</taxon>
        <taxon>Agaricomycetes</taxon>
        <taxon>Polyporales</taxon>
        <taxon>Fibroporiaceae</taxon>
        <taxon>Fibroporia</taxon>
    </lineage>
</organism>
<evidence type="ECO:0000313" key="2">
    <source>
        <dbReference type="Proteomes" id="UP000006352"/>
    </source>
</evidence>
<keyword evidence="2" id="KW-1185">Reference proteome</keyword>
<protein>
    <submittedName>
        <fullName evidence="1">Uncharacterized protein</fullName>
    </submittedName>
</protein>
<accession>J4I9M8</accession>
<dbReference type="Proteomes" id="UP000006352">
    <property type="component" value="Unassembled WGS sequence"/>
</dbReference>
<reference evidence="1 2" key="1">
    <citation type="journal article" date="2012" name="Appl. Environ. Microbiol.">
        <title>Short-read sequencing for genomic analysis of the brown rot fungus Fibroporia radiculosa.</title>
        <authorList>
            <person name="Tang J.D."/>
            <person name="Perkins A.D."/>
            <person name="Sonstegard T.S."/>
            <person name="Schroeder S.G."/>
            <person name="Burgess S.C."/>
            <person name="Diehl S.V."/>
        </authorList>
    </citation>
    <scope>NUCLEOTIDE SEQUENCE [LARGE SCALE GENOMIC DNA]</scope>
    <source>
        <strain evidence="1 2">TFFH 294</strain>
    </source>
</reference>
<dbReference type="HOGENOM" id="CLU_1875467_0_0_1"/>
<gene>
    <name evidence="1" type="ORF">FIBRA_03488</name>
</gene>
<dbReference type="OrthoDB" id="2637024at2759"/>
<evidence type="ECO:0000313" key="1">
    <source>
        <dbReference type="EMBL" id="CCM01436.1"/>
    </source>
</evidence>
<dbReference type="RefSeq" id="XP_012180719.1">
    <property type="nucleotide sequence ID" value="XM_012325329.1"/>
</dbReference>
<sequence length="136" mass="15599">MEHSASSDSQRFPAALPPSQLRLPCYRSYQNRYHPYVRGIAHSGSKDLMVSAARLMVCQTVDYRCHEGTPYRSSLALSVVEEEDEEIVHHLIDLVPALNGEQSTRSRNKLRRLGLVELVISLAFAMRRRLQRSQKY</sequence>